<feature type="binding site" evidence="1">
    <location>
        <position position="18"/>
    </location>
    <ligand>
        <name>S-adenosyl-L-methionine</name>
        <dbReference type="ChEBI" id="CHEBI:59789"/>
    </ligand>
</feature>
<dbReference type="PANTHER" id="PTHR37426:SF1">
    <property type="entry name" value="RIBOSOMAL RNA LARGE SUBUNIT METHYLTRANSFERASE J"/>
    <property type="match status" value="1"/>
</dbReference>
<evidence type="ECO:0000256" key="1">
    <source>
        <dbReference type="HAMAP-Rule" id="MF_00934"/>
    </source>
</evidence>
<reference evidence="2 3" key="1">
    <citation type="submission" date="2020-02" db="EMBL/GenBank/DDBJ databases">
        <title>Genome sequence of the type strain CGMCC 1.15528 of Mesorhizobium zhangyense.</title>
        <authorList>
            <person name="Gao J."/>
            <person name="Sun J."/>
        </authorList>
    </citation>
    <scope>NUCLEOTIDE SEQUENCE [LARGE SCALE GENOMIC DNA]</scope>
    <source>
        <strain evidence="2 3">CGMCC 1.15528</strain>
    </source>
</reference>
<dbReference type="HAMAP" id="MF_00934">
    <property type="entry name" value="23SrRNA_methyltr_J"/>
    <property type="match status" value="1"/>
</dbReference>
<name>A0A7C9R6G1_9HYPH</name>
<comment type="caution">
    <text evidence="2">The sequence shown here is derived from an EMBL/GenBank/DDBJ whole genome shotgun (WGS) entry which is preliminary data.</text>
</comment>
<feature type="site" description="Interaction with substrate rRNA" evidence="1">
    <location>
        <position position="3"/>
    </location>
</feature>
<dbReference type="SUPFAM" id="SSF53335">
    <property type="entry name" value="S-adenosyl-L-methionine-dependent methyltransferases"/>
    <property type="match status" value="1"/>
</dbReference>
<dbReference type="EC" id="2.1.1.266" evidence="1"/>
<feature type="active site" description="Proton acceptor" evidence="1">
    <location>
        <position position="166"/>
    </location>
</feature>
<proteinExistence type="inferred from homology"/>
<dbReference type="InterPro" id="IPR002052">
    <property type="entry name" value="DNA_methylase_N6_adenine_CS"/>
</dbReference>
<keyword evidence="1 2" id="KW-0808">Transferase</keyword>
<comment type="catalytic activity">
    <reaction evidence="1">
        <text>adenosine(2030) in 23S rRNA + S-adenosyl-L-methionine = N(6)-methyladenosine(2030) in 23S rRNA + S-adenosyl-L-homocysteine + H(+)</text>
        <dbReference type="Rhea" id="RHEA:43736"/>
        <dbReference type="Rhea" id="RHEA-COMP:10668"/>
        <dbReference type="Rhea" id="RHEA-COMP:10669"/>
        <dbReference type="ChEBI" id="CHEBI:15378"/>
        <dbReference type="ChEBI" id="CHEBI:57856"/>
        <dbReference type="ChEBI" id="CHEBI:59789"/>
        <dbReference type="ChEBI" id="CHEBI:74411"/>
        <dbReference type="ChEBI" id="CHEBI:74449"/>
        <dbReference type="EC" id="2.1.1.266"/>
    </reaction>
</comment>
<dbReference type="AlphaFoldDB" id="A0A7C9R6G1"/>
<feature type="binding site" evidence="1">
    <location>
        <position position="41"/>
    </location>
    <ligand>
        <name>S-adenosyl-L-methionine</name>
        <dbReference type="ChEBI" id="CHEBI:59789"/>
    </ligand>
</feature>
<dbReference type="GO" id="GO:0070475">
    <property type="term" value="P:rRNA base methylation"/>
    <property type="evidence" value="ECO:0007669"/>
    <property type="project" value="UniProtKB-UniRule"/>
</dbReference>
<organism evidence="2 3">
    <name type="scientific">Mesorhizobium zhangyense</name>
    <dbReference type="NCBI Taxonomy" id="1776730"/>
    <lineage>
        <taxon>Bacteria</taxon>
        <taxon>Pseudomonadati</taxon>
        <taxon>Pseudomonadota</taxon>
        <taxon>Alphaproteobacteria</taxon>
        <taxon>Hyphomicrobiales</taxon>
        <taxon>Phyllobacteriaceae</taxon>
        <taxon>Mesorhizobium</taxon>
    </lineage>
</organism>
<evidence type="ECO:0000313" key="3">
    <source>
        <dbReference type="Proteomes" id="UP000481252"/>
    </source>
</evidence>
<evidence type="ECO:0000313" key="2">
    <source>
        <dbReference type="EMBL" id="NGN40758.1"/>
    </source>
</evidence>
<feature type="binding site" evidence="1">
    <location>
        <position position="102"/>
    </location>
    <ligand>
        <name>S-adenosyl-L-methionine</name>
        <dbReference type="ChEBI" id="CHEBI:59789"/>
    </ligand>
</feature>
<dbReference type="GO" id="GO:0003723">
    <property type="term" value="F:RNA binding"/>
    <property type="evidence" value="ECO:0007669"/>
    <property type="project" value="UniProtKB-UniRule"/>
</dbReference>
<dbReference type="GO" id="GO:0005829">
    <property type="term" value="C:cytosol"/>
    <property type="evidence" value="ECO:0007669"/>
    <property type="project" value="TreeGrafter"/>
</dbReference>
<protein>
    <recommendedName>
        <fullName evidence="1">Ribosomal RNA large subunit methyltransferase J</fullName>
        <ecNumber evidence="1">2.1.1.266</ecNumber>
    </recommendedName>
    <alternativeName>
        <fullName evidence="1">23S rRNA (adenine(2030)-N6)-methyltransferase</fullName>
    </alternativeName>
    <alternativeName>
        <fullName evidence="1">23S rRNA m6A2030 methyltransferase</fullName>
    </alternativeName>
</protein>
<accession>A0A7C9R6G1</accession>
<dbReference type="GO" id="GO:0036307">
    <property type="term" value="F:23S rRNA (adenine(2030)-N(6))-methyltransferase activity"/>
    <property type="evidence" value="ECO:0007669"/>
    <property type="project" value="UniProtKB-UniRule"/>
</dbReference>
<keyword evidence="3" id="KW-1185">Reference proteome</keyword>
<dbReference type="InterPro" id="IPR007473">
    <property type="entry name" value="RlmJ"/>
</dbReference>
<dbReference type="RefSeq" id="WP_165115581.1">
    <property type="nucleotide sequence ID" value="NZ_JAAKZG010000002.1"/>
</dbReference>
<sequence>MNYRHAYHAGNFADVVKHAVLARLVEYLKQKDKAFRVIDTHAGIGLYDLSSEEAQKTGEWHCGIGRLLDAKMEPKAAKLLAPYLDAVRSADPDGGLSAYPGSPLIVRRLLRKQDRLSAIELHPADFQLLKALFADDFQVRVNELDGWLALGAHLPPKEKRGLVLVDPPFEQEGEFDRLVDGLQRAHKRWPGGIYALWYPIKDRQAVADFREALAGCGIPKILDIRFELRRPSREPRLDGTGMIVVNPPYTLEAELQAMLPALHALLAQEKGAGWSVDWLAGEDERRGDI</sequence>
<comment type="function">
    <text evidence="1">Specifically methylates the adenine in position 2030 of 23S rRNA.</text>
</comment>
<dbReference type="Pfam" id="PF04378">
    <property type="entry name" value="RsmJ"/>
    <property type="match status" value="1"/>
</dbReference>
<keyword evidence="1" id="KW-0698">rRNA processing</keyword>
<keyword evidence="1 2" id="KW-0489">Methyltransferase</keyword>
<keyword evidence="1" id="KW-0949">S-adenosyl-L-methionine</keyword>
<dbReference type="PANTHER" id="PTHR37426">
    <property type="entry name" value="RIBOSOMAL RNA LARGE SUBUNIT METHYLTRANSFERASE J"/>
    <property type="match status" value="1"/>
</dbReference>
<comment type="subunit">
    <text evidence="1">Monomer.</text>
</comment>
<gene>
    <name evidence="1" type="primary">rlmJ</name>
    <name evidence="2" type="ORF">G6N74_06750</name>
</gene>
<keyword evidence="1" id="KW-0694">RNA-binding</keyword>
<dbReference type="Gene3D" id="3.40.50.150">
    <property type="entry name" value="Vaccinia Virus protein VP39"/>
    <property type="match status" value="1"/>
</dbReference>
<dbReference type="PROSITE" id="PS00092">
    <property type="entry name" value="N6_MTASE"/>
    <property type="match status" value="1"/>
</dbReference>
<feature type="binding site" evidence="1">
    <location>
        <position position="166"/>
    </location>
    <ligand>
        <name>S-adenosyl-L-methionine</name>
        <dbReference type="ChEBI" id="CHEBI:59789"/>
    </ligand>
</feature>
<dbReference type="Proteomes" id="UP000481252">
    <property type="component" value="Unassembled WGS sequence"/>
</dbReference>
<feature type="binding site" evidence="1">
    <location>
        <position position="120"/>
    </location>
    <ligand>
        <name>S-adenosyl-L-methionine</name>
        <dbReference type="ChEBI" id="CHEBI:59789"/>
    </ligand>
</feature>
<feature type="binding site" evidence="1">
    <location>
        <begin position="145"/>
        <end position="146"/>
    </location>
    <ligand>
        <name>S-adenosyl-L-methionine</name>
        <dbReference type="ChEBI" id="CHEBI:59789"/>
    </ligand>
</feature>
<comment type="similarity">
    <text evidence="1">Belongs to the RlmJ family.</text>
</comment>
<dbReference type="EMBL" id="JAAKZG010000002">
    <property type="protein sequence ID" value="NGN40758.1"/>
    <property type="molecule type" value="Genomic_DNA"/>
</dbReference>
<dbReference type="InterPro" id="IPR029063">
    <property type="entry name" value="SAM-dependent_MTases_sf"/>
</dbReference>